<reference evidence="5 6" key="1">
    <citation type="submission" date="2012-02" db="EMBL/GenBank/DDBJ databases">
        <title>Complete genome sequence of Caldilinea aerophila DSM 14535 (= NBRC 102666).</title>
        <authorList>
            <person name="Oguchi A."/>
            <person name="Hosoyama A."/>
            <person name="Sekine M."/>
            <person name="Fukai R."/>
            <person name="Kato Y."/>
            <person name="Nakamura S."/>
            <person name="Hanada S."/>
            <person name="Yamazaki S."/>
            <person name="Fujita N."/>
        </authorList>
    </citation>
    <scope>NUCLEOTIDE SEQUENCE [LARGE SCALE GENOMIC DNA]</scope>
    <source>
        <strain evidence="6">DSM 14535 / JCM 11387 / NBRC 104270 / STL-6-O1</strain>
    </source>
</reference>
<dbReference type="AlphaFoldDB" id="I0I685"/>
<dbReference type="Proteomes" id="UP000007880">
    <property type="component" value="Chromosome"/>
</dbReference>
<evidence type="ECO:0000256" key="1">
    <source>
        <dbReference type="ARBA" id="ARBA00023015"/>
    </source>
</evidence>
<dbReference type="CDD" id="cd01574">
    <property type="entry name" value="PBP1_LacI"/>
    <property type="match status" value="1"/>
</dbReference>
<keyword evidence="2" id="KW-0238">DNA-binding</keyword>
<evidence type="ECO:0000259" key="4">
    <source>
        <dbReference type="PROSITE" id="PS50932"/>
    </source>
</evidence>
<gene>
    <name evidence="5" type="ordered locus">CLDAP_27330</name>
</gene>
<dbReference type="SUPFAM" id="SSF47413">
    <property type="entry name" value="lambda repressor-like DNA-binding domains"/>
    <property type="match status" value="1"/>
</dbReference>
<dbReference type="Pfam" id="PF13377">
    <property type="entry name" value="Peripla_BP_3"/>
    <property type="match status" value="1"/>
</dbReference>
<dbReference type="PROSITE" id="PS50932">
    <property type="entry name" value="HTH_LACI_2"/>
    <property type="match status" value="1"/>
</dbReference>
<protein>
    <submittedName>
        <fullName evidence="5">Putative LacI family transcriptional regulator</fullName>
    </submittedName>
</protein>
<dbReference type="Gene3D" id="3.40.50.2300">
    <property type="match status" value="2"/>
</dbReference>
<dbReference type="InterPro" id="IPR010982">
    <property type="entry name" value="Lambda_DNA-bd_dom_sf"/>
</dbReference>
<dbReference type="Pfam" id="PF00356">
    <property type="entry name" value="LacI"/>
    <property type="match status" value="1"/>
</dbReference>
<dbReference type="EMBL" id="AP012337">
    <property type="protein sequence ID" value="BAM00773.1"/>
    <property type="molecule type" value="Genomic_DNA"/>
</dbReference>
<dbReference type="GO" id="GO:0003700">
    <property type="term" value="F:DNA-binding transcription factor activity"/>
    <property type="evidence" value="ECO:0007669"/>
    <property type="project" value="TreeGrafter"/>
</dbReference>
<name>I0I685_CALAS</name>
<keyword evidence="1" id="KW-0805">Transcription regulation</keyword>
<dbReference type="HOGENOM" id="CLU_037628_6_1_0"/>
<dbReference type="InterPro" id="IPR000843">
    <property type="entry name" value="HTH_LacI"/>
</dbReference>
<dbReference type="PANTHER" id="PTHR30146">
    <property type="entry name" value="LACI-RELATED TRANSCRIPTIONAL REPRESSOR"/>
    <property type="match status" value="1"/>
</dbReference>
<sequence length="344" mass="37763">MTIVDVAAHAGVSAGTVSNVLTGKRPVAEATRERVLRAVEELGYQPNLLARSLVNRSSNTIGVVTYGLEYYGPSRTLVGIERAAAELGYSLLLDLLHEPDVADVDVVLEELTARRVDGIIWAVHEVGDNRAWIDEERLRALPPIVFLTMAPRPGASIVSTDNCAGAQMATRHLLATGRRTIGIITGPLSWWEARQRLEGWRRALEEAGIEGNDTLIYEGGWLAASGEVALEALLTRQPNLDAVFACNDQMALGALRYCHAHGIRVPDELSIVGFDNIPESAFFWPALTTVRQHLLDLGRVAVEELHHRIELRLQDVEPEPPTIHLLQPELIVRESTLPPRSVSS</sequence>
<evidence type="ECO:0000313" key="5">
    <source>
        <dbReference type="EMBL" id="BAM00773.1"/>
    </source>
</evidence>
<dbReference type="CDD" id="cd01392">
    <property type="entry name" value="HTH_LacI"/>
    <property type="match status" value="1"/>
</dbReference>
<feature type="domain" description="HTH lacI-type" evidence="4">
    <location>
        <begin position="1"/>
        <end position="55"/>
    </location>
</feature>
<dbReference type="PANTHER" id="PTHR30146:SF109">
    <property type="entry name" value="HTH-TYPE TRANSCRIPTIONAL REGULATOR GALS"/>
    <property type="match status" value="1"/>
</dbReference>
<keyword evidence="6" id="KW-1185">Reference proteome</keyword>
<keyword evidence="3" id="KW-0804">Transcription</keyword>
<dbReference type="KEGG" id="cap:CLDAP_27330"/>
<dbReference type="STRING" id="926550.CLDAP_27330"/>
<proteinExistence type="predicted"/>
<accession>I0I685</accession>
<dbReference type="PROSITE" id="PS00356">
    <property type="entry name" value="HTH_LACI_1"/>
    <property type="match status" value="1"/>
</dbReference>
<evidence type="ECO:0000256" key="3">
    <source>
        <dbReference type="ARBA" id="ARBA00023163"/>
    </source>
</evidence>
<evidence type="ECO:0000313" key="6">
    <source>
        <dbReference type="Proteomes" id="UP000007880"/>
    </source>
</evidence>
<dbReference type="GO" id="GO:0000976">
    <property type="term" value="F:transcription cis-regulatory region binding"/>
    <property type="evidence" value="ECO:0007669"/>
    <property type="project" value="TreeGrafter"/>
</dbReference>
<organism evidence="5 6">
    <name type="scientific">Caldilinea aerophila (strain DSM 14535 / JCM 11387 / NBRC 104270 / STL-6-O1)</name>
    <dbReference type="NCBI Taxonomy" id="926550"/>
    <lineage>
        <taxon>Bacteria</taxon>
        <taxon>Bacillati</taxon>
        <taxon>Chloroflexota</taxon>
        <taxon>Caldilineae</taxon>
        <taxon>Caldilineales</taxon>
        <taxon>Caldilineaceae</taxon>
        <taxon>Caldilinea</taxon>
    </lineage>
</organism>
<dbReference type="SUPFAM" id="SSF53822">
    <property type="entry name" value="Periplasmic binding protein-like I"/>
    <property type="match status" value="1"/>
</dbReference>
<evidence type="ECO:0000256" key="2">
    <source>
        <dbReference type="ARBA" id="ARBA00023125"/>
    </source>
</evidence>
<dbReference type="InterPro" id="IPR046335">
    <property type="entry name" value="LacI/GalR-like_sensor"/>
</dbReference>
<dbReference type="SMART" id="SM00354">
    <property type="entry name" value="HTH_LACI"/>
    <property type="match status" value="1"/>
</dbReference>
<dbReference type="InterPro" id="IPR028082">
    <property type="entry name" value="Peripla_BP_I"/>
</dbReference>
<dbReference type="eggNOG" id="COG1609">
    <property type="taxonomic scope" value="Bacteria"/>
</dbReference>
<dbReference type="Gene3D" id="1.10.260.40">
    <property type="entry name" value="lambda repressor-like DNA-binding domains"/>
    <property type="match status" value="1"/>
</dbReference>